<feature type="compositionally biased region" description="Low complexity" evidence="1">
    <location>
        <begin position="129"/>
        <end position="147"/>
    </location>
</feature>
<evidence type="ECO:0000313" key="2">
    <source>
        <dbReference type="EMBL" id="KAH7269006.1"/>
    </source>
</evidence>
<reference evidence="2" key="1">
    <citation type="journal article" date="2021" name="Nat. Commun.">
        <title>Genetic determinants of endophytism in the Arabidopsis root mycobiome.</title>
        <authorList>
            <person name="Mesny F."/>
            <person name="Miyauchi S."/>
            <person name="Thiergart T."/>
            <person name="Pickel B."/>
            <person name="Atanasova L."/>
            <person name="Karlsson M."/>
            <person name="Huettel B."/>
            <person name="Barry K.W."/>
            <person name="Haridas S."/>
            <person name="Chen C."/>
            <person name="Bauer D."/>
            <person name="Andreopoulos W."/>
            <person name="Pangilinan J."/>
            <person name="LaButti K."/>
            <person name="Riley R."/>
            <person name="Lipzen A."/>
            <person name="Clum A."/>
            <person name="Drula E."/>
            <person name="Henrissat B."/>
            <person name="Kohler A."/>
            <person name="Grigoriev I.V."/>
            <person name="Martin F.M."/>
            <person name="Hacquard S."/>
        </authorList>
    </citation>
    <scope>NUCLEOTIDE SEQUENCE</scope>
    <source>
        <strain evidence="2">MPI-CAGE-AT-0023</strain>
    </source>
</reference>
<comment type="caution">
    <text evidence="2">The sequence shown here is derived from an EMBL/GenBank/DDBJ whole genome shotgun (WGS) entry which is preliminary data.</text>
</comment>
<evidence type="ECO:0000313" key="3">
    <source>
        <dbReference type="Proteomes" id="UP000720189"/>
    </source>
</evidence>
<accession>A0A9P9KV22</accession>
<organism evidence="2 3">
    <name type="scientific">Fusarium redolens</name>
    <dbReference type="NCBI Taxonomy" id="48865"/>
    <lineage>
        <taxon>Eukaryota</taxon>
        <taxon>Fungi</taxon>
        <taxon>Dikarya</taxon>
        <taxon>Ascomycota</taxon>
        <taxon>Pezizomycotina</taxon>
        <taxon>Sordariomycetes</taxon>
        <taxon>Hypocreomycetidae</taxon>
        <taxon>Hypocreales</taxon>
        <taxon>Nectriaceae</taxon>
        <taxon>Fusarium</taxon>
        <taxon>Fusarium redolens species complex</taxon>
    </lineage>
</organism>
<dbReference type="GeneID" id="70221000"/>
<proteinExistence type="predicted"/>
<dbReference type="RefSeq" id="XP_046055774.1">
    <property type="nucleotide sequence ID" value="XM_046191046.1"/>
</dbReference>
<evidence type="ECO:0000256" key="1">
    <source>
        <dbReference type="SAM" id="MobiDB-lite"/>
    </source>
</evidence>
<feature type="compositionally biased region" description="Pro residues" evidence="1">
    <location>
        <begin position="238"/>
        <end position="251"/>
    </location>
</feature>
<feature type="region of interest" description="Disordered" evidence="1">
    <location>
        <begin position="42"/>
        <end position="270"/>
    </location>
</feature>
<protein>
    <submittedName>
        <fullName evidence="2">Uncharacterized protein</fullName>
    </submittedName>
</protein>
<gene>
    <name evidence="2" type="ORF">BKA55DRAFT_547659</name>
</gene>
<dbReference type="OrthoDB" id="5069651at2759"/>
<feature type="compositionally biased region" description="Basic and acidic residues" evidence="1">
    <location>
        <begin position="50"/>
        <end position="72"/>
    </location>
</feature>
<sequence>MLQQRQHQHLVLPAAQAATDTNLHASTSNDFLDKHPFAYKNARARKHHEKLADSSVKEAKHYRQAYDTHYEKAGAPTPPIRQAPYGTHGSSTAATPGVPRQQPSLSVPPPPPRRAENPRIPSPSEAYGQTPYRTQPPSTTSTSAAYRQPSSVSAPPPQRSQDISVPAASQAYGRSASVATQADYSQSPSVSVVPPRPAQDPRIPSPSEAYGQAYYSTQSSTRTAVPAPYVQQPSGSVLPPPPRRPYDPRIPSPEQAYGNIGSSRRMDRRQ</sequence>
<feature type="compositionally biased region" description="Polar residues" evidence="1">
    <location>
        <begin position="214"/>
        <end position="223"/>
    </location>
</feature>
<name>A0A9P9KV22_FUSRE</name>
<feature type="compositionally biased region" description="Polar residues" evidence="1">
    <location>
        <begin position="177"/>
        <end position="186"/>
    </location>
</feature>
<dbReference type="EMBL" id="JAGMUX010000001">
    <property type="protein sequence ID" value="KAH7269006.1"/>
    <property type="molecule type" value="Genomic_DNA"/>
</dbReference>
<keyword evidence="3" id="KW-1185">Reference proteome</keyword>
<dbReference type="AlphaFoldDB" id="A0A9P9KV22"/>
<feature type="compositionally biased region" description="Polar residues" evidence="1">
    <location>
        <begin position="148"/>
        <end position="163"/>
    </location>
</feature>
<dbReference type="Proteomes" id="UP000720189">
    <property type="component" value="Unassembled WGS sequence"/>
</dbReference>